<dbReference type="Gene3D" id="4.10.830.10">
    <property type="entry name" value="30s Ribosomal Protein S14, Chain N"/>
    <property type="match status" value="1"/>
</dbReference>
<evidence type="ECO:0000256" key="1">
    <source>
        <dbReference type="ARBA" id="ARBA00009083"/>
    </source>
</evidence>
<dbReference type="GO" id="GO:0019843">
    <property type="term" value="F:rRNA binding"/>
    <property type="evidence" value="ECO:0007669"/>
    <property type="project" value="UniProtKB-UniRule"/>
</dbReference>
<dbReference type="Proteomes" id="UP000051236">
    <property type="component" value="Unassembled WGS sequence"/>
</dbReference>
<dbReference type="GO" id="GO:0005737">
    <property type="term" value="C:cytoplasm"/>
    <property type="evidence" value="ECO:0007669"/>
    <property type="project" value="UniProtKB-ARBA"/>
</dbReference>
<keyword evidence="4 6" id="KW-0687">Ribonucleoprotein</keyword>
<dbReference type="InterPro" id="IPR043140">
    <property type="entry name" value="Ribosomal_uS14_sf"/>
</dbReference>
<evidence type="ECO:0000313" key="8">
    <source>
        <dbReference type="Proteomes" id="UP000051236"/>
    </source>
</evidence>
<evidence type="ECO:0000256" key="2">
    <source>
        <dbReference type="ARBA" id="ARBA00022730"/>
    </source>
</evidence>
<dbReference type="STRING" id="1423734.FC83_GL001626"/>
<keyword evidence="3 6" id="KW-0689">Ribosomal protein</keyword>
<dbReference type="GO" id="GO:0003735">
    <property type="term" value="F:structural constituent of ribosome"/>
    <property type="evidence" value="ECO:0007669"/>
    <property type="project" value="InterPro"/>
</dbReference>
<keyword evidence="2 6" id="KW-0699">rRNA-binding</keyword>
<dbReference type="InterPro" id="IPR001209">
    <property type="entry name" value="Ribosomal_uS14"/>
</dbReference>
<comment type="function">
    <text evidence="6">Binds 16S rRNA, required for the assembly of 30S particles and may also be responsible for determining the conformation of the 16S rRNA at the A site.</text>
</comment>
<dbReference type="PATRIC" id="fig|1423734.3.peg.1645"/>
<dbReference type="AlphaFoldDB" id="A0A0R1XL67"/>
<comment type="subunit">
    <text evidence="6">Part of the 30S ribosomal subunit. Contacts proteins S3 and S10.</text>
</comment>
<evidence type="ECO:0000256" key="5">
    <source>
        <dbReference type="ARBA" id="ARBA00035167"/>
    </source>
</evidence>
<dbReference type="PANTHER" id="PTHR19836">
    <property type="entry name" value="30S RIBOSOMAL PROTEIN S14"/>
    <property type="match status" value="1"/>
</dbReference>
<accession>A0A0R1XL67</accession>
<dbReference type="GO" id="GO:0006412">
    <property type="term" value="P:translation"/>
    <property type="evidence" value="ECO:0007669"/>
    <property type="project" value="UniProtKB-UniRule"/>
</dbReference>
<comment type="caution">
    <text evidence="7">The sequence shown here is derived from an EMBL/GenBank/DDBJ whole genome shotgun (WGS) entry which is preliminary data.</text>
</comment>
<evidence type="ECO:0000313" key="7">
    <source>
        <dbReference type="EMBL" id="KRM30493.1"/>
    </source>
</evidence>
<comment type="similarity">
    <text evidence="1 6">Belongs to the universal ribosomal protein uS14 family.</text>
</comment>
<name>A0A0R1XL67_9LACO</name>
<reference evidence="7 8" key="1">
    <citation type="journal article" date="2015" name="Genome Announc.">
        <title>Expanding the biotechnology potential of lactobacilli through comparative genomics of 213 strains and associated genera.</title>
        <authorList>
            <person name="Sun Z."/>
            <person name="Harris H.M."/>
            <person name="McCann A."/>
            <person name="Guo C."/>
            <person name="Argimon S."/>
            <person name="Zhang W."/>
            <person name="Yang X."/>
            <person name="Jeffery I.B."/>
            <person name="Cooney J.C."/>
            <person name="Kagawa T.F."/>
            <person name="Liu W."/>
            <person name="Song Y."/>
            <person name="Salvetti E."/>
            <person name="Wrobel A."/>
            <person name="Rasinkangas P."/>
            <person name="Parkhill J."/>
            <person name="Rea M.C."/>
            <person name="O'Sullivan O."/>
            <person name="Ritari J."/>
            <person name="Douillard F.P."/>
            <person name="Paul Ross R."/>
            <person name="Yang R."/>
            <person name="Briner A.E."/>
            <person name="Felis G.E."/>
            <person name="de Vos W.M."/>
            <person name="Barrangou R."/>
            <person name="Klaenhammer T.R."/>
            <person name="Caufield P.W."/>
            <person name="Cui Y."/>
            <person name="Zhang H."/>
            <person name="O'Toole P.W."/>
        </authorList>
    </citation>
    <scope>NUCLEOTIDE SEQUENCE [LARGE SCALE GENOMIC DNA]</scope>
    <source>
        <strain evidence="7 8">DSM 18527</strain>
    </source>
</reference>
<dbReference type="InterPro" id="IPR023036">
    <property type="entry name" value="Ribosomal_uS14_bac/plastid"/>
</dbReference>
<keyword evidence="6" id="KW-0694">RNA-binding</keyword>
<dbReference type="PANTHER" id="PTHR19836:SF19">
    <property type="entry name" value="SMALL RIBOSOMAL SUBUNIT PROTEIN US14M"/>
    <property type="match status" value="1"/>
</dbReference>
<dbReference type="SUPFAM" id="SSF57716">
    <property type="entry name" value="Glucocorticoid receptor-like (DNA-binding domain)"/>
    <property type="match status" value="1"/>
</dbReference>
<dbReference type="GO" id="GO:0015935">
    <property type="term" value="C:small ribosomal subunit"/>
    <property type="evidence" value="ECO:0007669"/>
    <property type="project" value="TreeGrafter"/>
</dbReference>
<dbReference type="HAMAP" id="MF_00537">
    <property type="entry name" value="Ribosomal_uS14_1"/>
    <property type="match status" value="1"/>
</dbReference>
<protein>
    <recommendedName>
        <fullName evidence="5 6">Small ribosomal subunit protein uS14</fullName>
    </recommendedName>
</protein>
<keyword evidence="8" id="KW-1185">Reference proteome</keyword>
<evidence type="ECO:0000256" key="3">
    <source>
        <dbReference type="ARBA" id="ARBA00022980"/>
    </source>
</evidence>
<dbReference type="NCBIfam" id="NF006477">
    <property type="entry name" value="PRK08881.1"/>
    <property type="match status" value="1"/>
</dbReference>
<organism evidence="7 8">
    <name type="scientific">Agrilactobacillus composti DSM 18527 = JCM 14202</name>
    <dbReference type="NCBI Taxonomy" id="1423734"/>
    <lineage>
        <taxon>Bacteria</taxon>
        <taxon>Bacillati</taxon>
        <taxon>Bacillota</taxon>
        <taxon>Bacilli</taxon>
        <taxon>Lactobacillales</taxon>
        <taxon>Lactobacillaceae</taxon>
        <taxon>Agrilactobacillus</taxon>
    </lineage>
</organism>
<proteinExistence type="inferred from homology"/>
<evidence type="ECO:0000256" key="4">
    <source>
        <dbReference type="ARBA" id="ARBA00023274"/>
    </source>
</evidence>
<gene>
    <name evidence="6" type="primary">rpsN</name>
    <name evidence="7" type="ORF">FC83_GL001626</name>
</gene>
<evidence type="ECO:0000256" key="6">
    <source>
        <dbReference type="HAMAP-Rule" id="MF_00537"/>
    </source>
</evidence>
<dbReference type="EMBL" id="AZGA01000088">
    <property type="protein sequence ID" value="KRM30493.1"/>
    <property type="molecule type" value="Genomic_DNA"/>
</dbReference>
<dbReference type="Pfam" id="PF00253">
    <property type="entry name" value="Ribosomal_S14"/>
    <property type="match status" value="1"/>
</dbReference>
<sequence>MLLFKSNIYYLIKLIQLTYYLEEDLYMAKKSKIAKFQRQQALIVKYAPLRAELKAKGDYDALRQLPRDANPNRLKNRDQLDGRPRAYMRQFGMSRINFRQYAHLGQIPGVRKASW</sequence>